<name>A0A0S4IP04_BODSA</name>
<evidence type="ECO:0000313" key="2">
    <source>
        <dbReference type="EMBL" id="CUE96681.1"/>
    </source>
</evidence>
<dbReference type="EMBL" id="CYKH01000219">
    <property type="protein sequence ID" value="CUE96681.1"/>
    <property type="molecule type" value="Genomic_DNA"/>
</dbReference>
<feature type="region of interest" description="Disordered" evidence="1">
    <location>
        <begin position="45"/>
        <end position="66"/>
    </location>
</feature>
<proteinExistence type="predicted"/>
<evidence type="ECO:0000256" key="1">
    <source>
        <dbReference type="SAM" id="MobiDB-lite"/>
    </source>
</evidence>
<keyword evidence="3" id="KW-1185">Reference proteome</keyword>
<organism evidence="2 3">
    <name type="scientific">Bodo saltans</name>
    <name type="common">Flagellated protozoan</name>
    <dbReference type="NCBI Taxonomy" id="75058"/>
    <lineage>
        <taxon>Eukaryota</taxon>
        <taxon>Discoba</taxon>
        <taxon>Euglenozoa</taxon>
        <taxon>Kinetoplastea</taxon>
        <taxon>Metakinetoplastina</taxon>
        <taxon>Eubodonida</taxon>
        <taxon>Bodonidae</taxon>
        <taxon>Bodo</taxon>
    </lineage>
</organism>
<reference evidence="3" key="1">
    <citation type="submission" date="2015-09" db="EMBL/GenBank/DDBJ databases">
        <authorList>
            <consortium name="Pathogen Informatics"/>
        </authorList>
    </citation>
    <scope>NUCLEOTIDE SEQUENCE [LARGE SCALE GENOMIC DNA]</scope>
    <source>
        <strain evidence="3">Lake Konstanz</strain>
    </source>
</reference>
<dbReference type="VEuPathDB" id="TriTrypDB:BSAL_57790"/>
<dbReference type="AlphaFoldDB" id="A0A0S4IP04"/>
<accession>A0A0S4IP04</accession>
<sequence>MPRSTVAPLMRRSNIVSASPTSYNLQPRAEALSAKLERISVRAVTHTLPEEDEETAPSSSSPNRRNCWMTSSFDDISLIMRGDRNHPWSGVEELVVEDAALTIVSATSFKDREVRFSKPIRNLHGGPVRGDREVRFSKPIRNLHGGPVRGDILATLLSKGTLLDHSTPIFTITRDEVDDVQFFNGDIADGDIDKTFPKVAHVRICLKRYPPPMESGKREGACMRETISIVPMVLSTSPASFVNAKQRAEEMFGALLAWCCSDVELSLLSPLRASPK</sequence>
<evidence type="ECO:0000313" key="3">
    <source>
        <dbReference type="Proteomes" id="UP000051952"/>
    </source>
</evidence>
<gene>
    <name evidence="2" type="ORF">BSAL_57790</name>
</gene>
<dbReference type="Proteomes" id="UP000051952">
    <property type="component" value="Unassembled WGS sequence"/>
</dbReference>
<feature type="compositionally biased region" description="Polar residues" evidence="1">
    <location>
        <begin position="56"/>
        <end position="66"/>
    </location>
</feature>
<protein>
    <submittedName>
        <fullName evidence="2">Uncharacterized protein</fullName>
    </submittedName>
</protein>